<protein>
    <submittedName>
        <fullName evidence="3">OLC1v1014499C1</fullName>
    </submittedName>
</protein>
<gene>
    <name evidence="3" type="ORF">OLC1_LOCUS20750</name>
</gene>
<sequence>MWNNLPEDLLAEVLVRILAKQLWILRAVSRSWRTLIEDETFIESHFLCSRQSSPAPALSSVQIVFDAKAAKEGPCSPYLAEFDSPEEIESTMRMDRIEYGFFYDETRNDYKVVRLVEIFDIHLRGDDSPIRTRVGQEIKMYSLKSNSWKCLPPDTFPDFVELDPCELEIGPGILIHNALHWVMLDRRWDISSDKNLKSIVALDVRTHKSHLVSPPDDDVFSATQSWELGVSNGCLTLVRRMTFDMSHLWIMEEYGVRDSWRRLRLDVRNWDLYPSFIGHPCGTGNKQCYVDGTNLVWYDRRSANLKPWVIDALNLVGGGFLTKHFRPSNLESIRRGCLFTHTLVPPRPSCEHGRKRIQESNTLHDDSNKGGGRRKRIKVLN</sequence>
<dbReference type="Pfam" id="PF07734">
    <property type="entry name" value="FBA_1"/>
    <property type="match status" value="1"/>
</dbReference>
<dbReference type="AlphaFoldDB" id="A0AAV1E4F0"/>
<name>A0AAV1E4F0_OLDCO</name>
<evidence type="ECO:0000259" key="2">
    <source>
        <dbReference type="SMART" id="SM00256"/>
    </source>
</evidence>
<feature type="region of interest" description="Disordered" evidence="1">
    <location>
        <begin position="348"/>
        <end position="381"/>
    </location>
</feature>
<dbReference type="Gene3D" id="1.20.1280.50">
    <property type="match status" value="1"/>
</dbReference>
<keyword evidence="4" id="KW-1185">Reference proteome</keyword>
<evidence type="ECO:0000256" key="1">
    <source>
        <dbReference type="SAM" id="MobiDB-lite"/>
    </source>
</evidence>
<dbReference type="EMBL" id="OX459124">
    <property type="protein sequence ID" value="CAI9113818.1"/>
    <property type="molecule type" value="Genomic_DNA"/>
</dbReference>
<dbReference type="InterPro" id="IPR050796">
    <property type="entry name" value="SCF_F-box_component"/>
</dbReference>
<dbReference type="InterPro" id="IPR036047">
    <property type="entry name" value="F-box-like_dom_sf"/>
</dbReference>
<dbReference type="Pfam" id="PF00646">
    <property type="entry name" value="F-box"/>
    <property type="match status" value="1"/>
</dbReference>
<reference evidence="3" key="1">
    <citation type="submission" date="2023-03" db="EMBL/GenBank/DDBJ databases">
        <authorList>
            <person name="Julca I."/>
        </authorList>
    </citation>
    <scope>NUCLEOTIDE SEQUENCE</scope>
</reference>
<accession>A0AAV1E4F0</accession>
<dbReference type="InterPro" id="IPR006527">
    <property type="entry name" value="F-box-assoc_dom_typ1"/>
</dbReference>
<feature type="domain" description="F-box" evidence="2">
    <location>
        <begin position="5"/>
        <end position="45"/>
    </location>
</feature>
<evidence type="ECO:0000313" key="4">
    <source>
        <dbReference type="Proteomes" id="UP001161247"/>
    </source>
</evidence>
<feature type="compositionally biased region" description="Basic residues" evidence="1">
    <location>
        <begin position="371"/>
        <end position="381"/>
    </location>
</feature>
<dbReference type="Proteomes" id="UP001161247">
    <property type="component" value="Chromosome 7"/>
</dbReference>
<dbReference type="PANTHER" id="PTHR31672:SF13">
    <property type="entry name" value="F-BOX PROTEIN CPR30-LIKE"/>
    <property type="match status" value="1"/>
</dbReference>
<organism evidence="3 4">
    <name type="scientific">Oldenlandia corymbosa var. corymbosa</name>
    <dbReference type="NCBI Taxonomy" id="529605"/>
    <lineage>
        <taxon>Eukaryota</taxon>
        <taxon>Viridiplantae</taxon>
        <taxon>Streptophyta</taxon>
        <taxon>Embryophyta</taxon>
        <taxon>Tracheophyta</taxon>
        <taxon>Spermatophyta</taxon>
        <taxon>Magnoliopsida</taxon>
        <taxon>eudicotyledons</taxon>
        <taxon>Gunneridae</taxon>
        <taxon>Pentapetalae</taxon>
        <taxon>asterids</taxon>
        <taxon>lamiids</taxon>
        <taxon>Gentianales</taxon>
        <taxon>Rubiaceae</taxon>
        <taxon>Rubioideae</taxon>
        <taxon>Spermacoceae</taxon>
        <taxon>Hedyotis-Oldenlandia complex</taxon>
        <taxon>Oldenlandia</taxon>
    </lineage>
</organism>
<dbReference type="PANTHER" id="PTHR31672">
    <property type="entry name" value="BNACNNG10540D PROTEIN"/>
    <property type="match status" value="1"/>
</dbReference>
<dbReference type="SUPFAM" id="SSF81383">
    <property type="entry name" value="F-box domain"/>
    <property type="match status" value="1"/>
</dbReference>
<feature type="compositionally biased region" description="Basic and acidic residues" evidence="1">
    <location>
        <begin position="349"/>
        <end position="368"/>
    </location>
</feature>
<dbReference type="InterPro" id="IPR001810">
    <property type="entry name" value="F-box_dom"/>
</dbReference>
<evidence type="ECO:0000313" key="3">
    <source>
        <dbReference type="EMBL" id="CAI9113818.1"/>
    </source>
</evidence>
<proteinExistence type="predicted"/>
<dbReference type="SMART" id="SM00256">
    <property type="entry name" value="FBOX"/>
    <property type="match status" value="1"/>
</dbReference>